<proteinExistence type="predicted"/>
<dbReference type="STRING" id="420953.SAMN05192543_107164"/>
<dbReference type="InterPro" id="IPR009057">
    <property type="entry name" value="Homeodomain-like_sf"/>
</dbReference>
<dbReference type="OrthoDB" id="63332at2"/>
<dbReference type="Gene3D" id="1.10.357.10">
    <property type="entry name" value="Tetracycline Repressor, domain 2"/>
    <property type="match status" value="1"/>
</dbReference>
<dbReference type="SUPFAM" id="SSF48498">
    <property type="entry name" value="Tetracyclin repressor-like, C-terminal domain"/>
    <property type="match status" value="1"/>
</dbReference>
<keyword evidence="8" id="KW-1185">Reference proteome</keyword>
<evidence type="ECO:0000256" key="3">
    <source>
        <dbReference type="ARBA" id="ARBA00023163"/>
    </source>
</evidence>
<name>A0A1I3RDX2_9BURK</name>
<keyword evidence="3" id="KW-0804">Transcription</keyword>
<dbReference type="InterPro" id="IPR001647">
    <property type="entry name" value="HTH_TetR"/>
</dbReference>
<dbReference type="SUPFAM" id="SSF46689">
    <property type="entry name" value="Homeodomain-like"/>
    <property type="match status" value="1"/>
</dbReference>
<dbReference type="AlphaFoldDB" id="A0A1I3RDX2"/>
<evidence type="ECO:0000313" key="8">
    <source>
        <dbReference type="Proteomes" id="UP000199548"/>
    </source>
</evidence>
<reference evidence="7 8" key="1">
    <citation type="submission" date="2016-10" db="EMBL/GenBank/DDBJ databases">
        <authorList>
            <person name="de Groot N.N."/>
        </authorList>
    </citation>
    <scope>NUCLEOTIDE SEQUENCE [LARGE SCALE GENOMIC DNA]</scope>
    <source>
        <strain evidence="7 8">LMG 23650</strain>
    </source>
</reference>
<evidence type="ECO:0000256" key="4">
    <source>
        <dbReference type="PROSITE-ProRule" id="PRU00335"/>
    </source>
</evidence>
<organism evidence="7 8">
    <name type="scientific">Paraburkholderia megapolitana</name>
    <dbReference type="NCBI Taxonomy" id="420953"/>
    <lineage>
        <taxon>Bacteria</taxon>
        <taxon>Pseudomonadati</taxon>
        <taxon>Pseudomonadota</taxon>
        <taxon>Betaproteobacteria</taxon>
        <taxon>Burkholderiales</taxon>
        <taxon>Burkholderiaceae</taxon>
        <taxon>Paraburkholderia</taxon>
    </lineage>
</organism>
<sequence length="243" mass="25962">MGTPERKRRQKQPLRERILDAARLIVTRDGFAALSMRKIADAIGYAPATLYLHFDSREQIVRALCAEGYAQLLERFAPLAAIADPTERVKALCRVYVAFGIEQPQSYRLIFMEDPAHADAASVDATQAADHSSDTVSGLLAEALAQMKTAGRLPASADAQSWAEALWATLHGIVALHLTCAAFPRTPPDKLVDTALDAWFGSAREPTAAAASAAGVALDVPAAPAAKRRATKRPAAKPKAAQP</sequence>
<feature type="domain" description="HTH tetR-type" evidence="6">
    <location>
        <begin position="12"/>
        <end position="72"/>
    </location>
</feature>
<evidence type="ECO:0000259" key="6">
    <source>
        <dbReference type="PROSITE" id="PS50977"/>
    </source>
</evidence>
<dbReference type="InterPro" id="IPR025996">
    <property type="entry name" value="MT1864/Rv1816-like_C"/>
</dbReference>
<protein>
    <submittedName>
        <fullName evidence="7">Transcriptional regulator, TetR family</fullName>
    </submittedName>
</protein>
<dbReference type="RefSeq" id="WP_091016297.1">
    <property type="nucleotide sequence ID" value="NZ_CP041745.1"/>
</dbReference>
<accession>A0A1I3RDX2</accession>
<keyword evidence="1" id="KW-0805">Transcription regulation</keyword>
<dbReference type="PROSITE" id="PS50977">
    <property type="entry name" value="HTH_TETR_2"/>
    <property type="match status" value="1"/>
</dbReference>
<evidence type="ECO:0000256" key="1">
    <source>
        <dbReference type="ARBA" id="ARBA00023015"/>
    </source>
</evidence>
<evidence type="ECO:0000313" key="7">
    <source>
        <dbReference type="EMBL" id="SFJ44032.1"/>
    </source>
</evidence>
<keyword evidence="2 4" id="KW-0238">DNA-binding</keyword>
<evidence type="ECO:0000256" key="2">
    <source>
        <dbReference type="ARBA" id="ARBA00023125"/>
    </source>
</evidence>
<evidence type="ECO:0000256" key="5">
    <source>
        <dbReference type="SAM" id="MobiDB-lite"/>
    </source>
</evidence>
<dbReference type="PANTHER" id="PTHR47506:SF1">
    <property type="entry name" value="HTH-TYPE TRANSCRIPTIONAL REGULATOR YJDC"/>
    <property type="match status" value="1"/>
</dbReference>
<feature type="compositionally biased region" description="Basic residues" evidence="5">
    <location>
        <begin position="226"/>
        <end position="236"/>
    </location>
</feature>
<dbReference type="Pfam" id="PF00440">
    <property type="entry name" value="TetR_N"/>
    <property type="match status" value="1"/>
</dbReference>
<gene>
    <name evidence="7" type="ORF">SAMN05192543_107164</name>
</gene>
<dbReference type="PRINTS" id="PR00455">
    <property type="entry name" value="HTHTETR"/>
</dbReference>
<dbReference type="Proteomes" id="UP000199548">
    <property type="component" value="Unassembled WGS sequence"/>
</dbReference>
<dbReference type="Pfam" id="PF13305">
    <property type="entry name" value="TetR_C_33"/>
    <property type="match status" value="1"/>
</dbReference>
<feature type="region of interest" description="Disordered" evidence="5">
    <location>
        <begin position="224"/>
        <end position="243"/>
    </location>
</feature>
<dbReference type="PANTHER" id="PTHR47506">
    <property type="entry name" value="TRANSCRIPTIONAL REGULATORY PROTEIN"/>
    <property type="match status" value="1"/>
</dbReference>
<dbReference type="GO" id="GO:0003677">
    <property type="term" value="F:DNA binding"/>
    <property type="evidence" value="ECO:0007669"/>
    <property type="project" value="UniProtKB-UniRule"/>
</dbReference>
<feature type="DNA-binding region" description="H-T-H motif" evidence="4">
    <location>
        <begin position="35"/>
        <end position="54"/>
    </location>
</feature>
<dbReference type="InterPro" id="IPR036271">
    <property type="entry name" value="Tet_transcr_reg_TetR-rel_C_sf"/>
</dbReference>
<dbReference type="EMBL" id="FOQU01000007">
    <property type="protein sequence ID" value="SFJ44032.1"/>
    <property type="molecule type" value="Genomic_DNA"/>
</dbReference>